<comment type="caution">
    <text evidence="2">The sequence shown here is derived from an EMBL/GenBank/DDBJ whole genome shotgun (WGS) entry which is preliminary data.</text>
</comment>
<sequence length="498" mass="56581">MKRMAQACDTCMPRKRGMIQRPRCSGGTTTSAHCGKSVSRKRRISQRGYRRPNSAELVAEYKSARRCLNKAIKDSKKNCWKELINEVDKDLWGRPYKVVMAHLKYQPMPSPTCPQLLLKIVTALFPRQREFIYTWQQLNPEDIPLVTKQELMETCNRVGNNKAPGLQRPIWIPEGALDAINLVVNITKDAIAGIRWKGGTKEYCLVVALDIRNAFNYASWVCIMQALRGKNVPEYLCRIVASYFTGRVLKYDTKNGPKEYDITGGVPQGSVLGPLLWNIMYDGLLRLNIPRCVKLVAYADDVAVVIVAKHLDEICRLFDITFEQVNRWMDTVNLQLAKHKTEAVLITSRKVVEIITLRVGDLEITSQPHIRYLRVMLDARLNFKQQVEHVIARASAVVTSLARLMPNVGGPKETRRLLLSSVVTSALTYGISIWADALDTQESLRKAGPVYRRSELRVASAFRTISEEAMCVISGTLPLRILADERQILYQRRKSEKH</sequence>
<keyword evidence="3" id="KW-1185">Reference proteome</keyword>
<dbReference type="Pfam" id="PF00078">
    <property type="entry name" value="RVT_1"/>
    <property type="match status" value="1"/>
</dbReference>
<dbReference type="EMBL" id="BGZK01001255">
    <property type="protein sequence ID" value="GBP75629.1"/>
    <property type="molecule type" value="Genomic_DNA"/>
</dbReference>
<feature type="domain" description="Reverse transcriptase" evidence="1">
    <location>
        <begin position="87"/>
        <end position="377"/>
    </location>
</feature>
<organism evidence="2 3">
    <name type="scientific">Eumeta variegata</name>
    <name type="common">Bagworm moth</name>
    <name type="synonym">Eumeta japonica</name>
    <dbReference type="NCBI Taxonomy" id="151549"/>
    <lineage>
        <taxon>Eukaryota</taxon>
        <taxon>Metazoa</taxon>
        <taxon>Ecdysozoa</taxon>
        <taxon>Arthropoda</taxon>
        <taxon>Hexapoda</taxon>
        <taxon>Insecta</taxon>
        <taxon>Pterygota</taxon>
        <taxon>Neoptera</taxon>
        <taxon>Endopterygota</taxon>
        <taxon>Lepidoptera</taxon>
        <taxon>Glossata</taxon>
        <taxon>Ditrysia</taxon>
        <taxon>Tineoidea</taxon>
        <taxon>Psychidae</taxon>
        <taxon>Oiketicinae</taxon>
        <taxon>Eumeta</taxon>
    </lineage>
</organism>
<dbReference type="InterPro" id="IPR043502">
    <property type="entry name" value="DNA/RNA_pol_sf"/>
</dbReference>
<dbReference type="InterPro" id="IPR000477">
    <property type="entry name" value="RT_dom"/>
</dbReference>
<gene>
    <name evidence="2" type="ORF">EVAR_99229_1</name>
</gene>
<evidence type="ECO:0000259" key="1">
    <source>
        <dbReference type="PROSITE" id="PS50878"/>
    </source>
</evidence>
<accession>A0A4C1YLW3</accession>
<dbReference type="GO" id="GO:0071897">
    <property type="term" value="P:DNA biosynthetic process"/>
    <property type="evidence" value="ECO:0007669"/>
    <property type="project" value="UniProtKB-ARBA"/>
</dbReference>
<evidence type="ECO:0000313" key="2">
    <source>
        <dbReference type="EMBL" id="GBP75629.1"/>
    </source>
</evidence>
<dbReference type="Proteomes" id="UP000299102">
    <property type="component" value="Unassembled WGS sequence"/>
</dbReference>
<dbReference type="PROSITE" id="PS50878">
    <property type="entry name" value="RT_POL"/>
    <property type="match status" value="1"/>
</dbReference>
<name>A0A4C1YLW3_EUMVA</name>
<proteinExistence type="predicted"/>
<dbReference type="AlphaFoldDB" id="A0A4C1YLW3"/>
<protein>
    <submittedName>
        <fullName evidence="2">Retrovirus-related Pol polyprotein from type-1 retrotransposable element R1</fullName>
    </submittedName>
</protein>
<evidence type="ECO:0000313" key="3">
    <source>
        <dbReference type="Proteomes" id="UP000299102"/>
    </source>
</evidence>
<dbReference type="OrthoDB" id="415822at2759"/>
<dbReference type="SUPFAM" id="SSF56672">
    <property type="entry name" value="DNA/RNA polymerases"/>
    <property type="match status" value="1"/>
</dbReference>
<dbReference type="PANTHER" id="PTHR33332">
    <property type="entry name" value="REVERSE TRANSCRIPTASE DOMAIN-CONTAINING PROTEIN"/>
    <property type="match status" value="1"/>
</dbReference>
<reference evidence="2 3" key="1">
    <citation type="journal article" date="2019" name="Commun. Biol.">
        <title>The bagworm genome reveals a unique fibroin gene that provides high tensile strength.</title>
        <authorList>
            <person name="Kono N."/>
            <person name="Nakamura H."/>
            <person name="Ohtoshi R."/>
            <person name="Tomita M."/>
            <person name="Numata K."/>
            <person name="Arakawa K."/>
        </authorList>
    </citation>
    <scope>NUCLEOTIDE SEQUENCE [LARGE SCALE GENOMIC DNA]</scope>
</reference>